<keyword evidence="1 3" id="KW-0479">Metal-binding</keyword>
<evidence type="ECO:0000259" key="5">
    <source>
        <dbReference type="PROSITE" id="PS50089"/>
    </source>
</evidence>
<evidence type="ECO:0000313" key="7">
    <source>
        <dbReference type="RefSeq" id="XP_030375553.1"/>
    </source>
</evidence>
<reference evidence="7" key="1">
    <citation type="submission" date="2025-08" db="UniProtKB">
        <authorList>
            <consortium name="RefSeq"/>
        </authorList>
    </citation>
    <scope>IDENTIFICATION</scope>
    <source>
        <strain evidence="7">11010-0011.00</strain>
        <tissue evidence="7">Whole body</tissue>
    </source>
</reference>
<dbReference type="GO" id="GO:0036297">
    <property type="term" value="P:interstrand cross-link repair"/>
    <property type="evidence" value="ECO:0007669"/>
    <property type="project" value="InterPro"/>
</dbReference>
<dbReference type="PANTHER" id="PTHR16047">
    <property type="entry name" value="RFWD3 PROTEIN"/>
    <property type="match status" value="1"/>
</dbReference>
<evidence type="ECO:0000256" key="4">
    <source>
        <dbReference type="SAM" id="MobiDB-lite"/>
    </source>
</evidence>
<dbReference type="AlphaFoldDB" id="A0A6J2TK84"/>
<name>A0A6J2TK84_DROLE</name>
<accession>A0A6J2TK84</accession>
<evidence type="ECO:0000256" key="3">
    <source>
        <dbReference type="PROSITE-ProRule" id="PRU00175"/>
    </source>
</evidence>
<evidence type="ECO:0000256" key="1">
    <source>
        <dbReference type="ARBA" id="ARBA00022771"/>
    </source>
</evidence>
<organism evidence="6 7">
    <name type="scientific">Drosophila lebanonensis</name>
    <name type="common">Fruit fly</name>
    <name type="synonym">Scaptodrosophila lebanonensis</name>
    <dbReference type="NCBI Taxonomy" id="7225"/>
    <lineage>
        <taxon>Eukaryota</taxon>
        <taxon>Metazoa</taxon>
        <taxon>Ecdysozoa</taxon>
        <taxon>Arthropoda</taxon>
        <taxon>Hexapoda</taxon>
        <taxon>Insecta</taxon>
        <taxon>Pterygota</taxon>
        <taxon>Neoptera</taxon>
        <taxon>Endopterygota</taxon>
        <taxon>Diptera</taxon>
        <taxon>Brachycera</taxon>
        <taxon>Muscomorpha</taxon>
        <taxon>Ephydroidea</taxon>
        <taxon>Drosophilidae</taxon>
        <taxon>Scaptodrosophila</taxon>
    </lineage>
</organism>
<evidence type="ECO:0000256" key="2">
    <source>
        <dbReference type="ARBA" id="ARBA00022833"/>
    </source>
</evidence>
<dbReference type="RefSeq" id="XP_030375553.1">
    <property type="nucleotide sequence ID" value="XM_030519693.1"/>
</dbReference>
<feature type="compositionally biased region" description="Basic and acidic residues" evidence="4">
    <location>
        <begin position="13"/>
        <end position="45"/>
    </location>
</feature>
<gene>
    <name evidence="7" type="primary">LOC115624849</name>
</gene>
<dbReference type="GeneID" id="115624849"/>
<dbReference type="InterPro" id="IPR001841">
    <property type="entry name" value="Znf_RING"/>
</dbReference>
<sequence>MGANTSVESDELSQARKESMELKKTLKKLEEDHSDMKEQLDLQRDELRKMYQQPWDNDGGDVEDYDDSITCPVCLHPWGISGPHRLVSLSCGHLFGDECARRSIRKLGQCPQCRRGAEIKDIRPLYAQRVCAIDNVDNLTRGTKRPCECSDEALKKMKTNLH</sequence>
<proteinExistence type="predicted"/>
<protein>
    <submittedName>
        <fullName evidence="7">E3 ubiquitin-protein ligase RNF4-like</fullName>
    </submittedName>
</protein>
<dbReference type="Proteomes" id="UP000504634">
    <property type="component" value="Unplaced"/>
</dbReference>
<dbReference type="InterPro" id="IPR013083">
    <property type="entry name" value="Znf_RING/FYVE/PHD"/>
</dbReference>
<dbReference type="GO" id="GO:0005634">
    <property type="term" value="C:nucleus"/>
    <property type="evidence" value="ECO:0007669"/>
    <property type="project" value="InterPro"/>
</dbReference>
<feature type="region of interest" description="Disordered" evidence="4">
    <location>
        <begin position="1"/>
        <end position="45"/>
    </location>
</feature>
<keyword evidence="6" id="KW-1185">Reference proteome</keyword>
<dbReference type="InterPro" id="IPR037381">
    <property type="entry name" value="RFWD3"/>
</dbReference>
<dbReference type="GO" id="GO:0004842">
    <property type="term" value="F:ubiquitin-protein transferase activity"/>
    <property type="evidence" value="ECO:0007669"/>
    <property type="project" value="InterPro"/>
</dbReference>
<dbReference type="PANTHER" id="PTHR16047:SF7">
    <property type="entry name" value="E3 UBIQUITIN-PROTEIN LIGASE RFWD3"/>
    <property type="match status" value="1"/>
</dbReference>
<keyword evidence="1 3" id="KW-0863">Zinc-finger</keyword>
<dbReference type="OrthoDB" id="5600418at2759"/>
<dbReference type="Gene3D" id="3.30.40.10">
    <property type="entry name" value="Zinc/RING finger domain, C3HC4 (zinc finger)"/>
    <property type="match status" value="1"/>
</dbReference>
<evidence type="ECO:0000313" key="6">
    <source>
        <dbReference type="Proteomes" id="UP000504634"/>
    </source>
</evidence>
<dbReference type="Pfam" id="PF13639">
    <property type="entry name" value="zf-RING_2"/>
    <property type="match status" value="1"/>
</dbReference>
<dbReference type="SUPFAM" id="SSF57850">
    <property type="entry name" value="RING/U-box"/>
    <property type="match status" value="1"/>
</dbReference>
<feature type="domain" description="RING-type" evidence="5">
    <location>
        <begin position="71"/>
        <end position="114"/>
    </location>
</feature>
<keyword evidence="2" id="KW-0862">Zinc</keyword>
<dbReference type="PROSITE" id="PS50089">
    <property type="entry name" value="ZF_RING_2"/>
    <property type="match status" value="1"/>
</dbReference>
<dbReference type="GO" id="GO:0016567">
    <property type="term" value="P:protein ubiquitination"/>
    <property type="evidence" value="ECO:0007669"/>
    <property type="project" value="InterPro"/>
</dbReference>
<dbReference type="GO" id="GO:0008270">
    <property type="term" value="F:zinc ion binding"/>
    <property type="evidence" value="ECO:0007669"/>
    <property type="project" value="UniProtKB-KW"/>
</dbReference>